<dbReference type="Pfam" id="PF01380">
    <property type="entry name" value="SIS"/>
    <property type="match status" value="1"/>
</dbReference>
<evidence type="ECO:0000259" key="4">
    <source>
        <dbReference type="PROSITE" id="PS51071"/>
    </source>
</evidence>
<evidence type="ECO:0000256" key="2">
    <source>
        <dbReference type="ARBA" id="ARBA00023125"/>
    </source>
</evidence>
<dbReference type="AlphaFoldDB" id="A0AAE4I071"/>
<dbReference type="Pfam" id="PF01418">
    <property type="entry name" value="HTH_6"/>
    <property type="match status" value="1"/>
</dbReference>
<dbReference type="PANTHER" id="PTHR30514:SF10">
    <property type="entry name" value="MURR_RPIR FAMILY TRANSCRIPTIONAL REGULATOR"/>
    <property type="match status" value="1"/>
</dbReference>
<dbReference type="InterPro" id="IPR047640">
    <property type="entry name" value="RpiR-like"/>
</dbReference>
<proteinExistence type="predicted"/>
<evidence type="ECO:0000259" key="5">
    <source>
        <dbReference type="PROSITE" id="PS51464"/>
    </source>
</evidence>
<dbReference type="PROSITE" id="PS51464">
    <property type="entry name" value="SIS"/>
    <property type="match status" value="1"/>
</dbReference>
<keyword evidence="1" id="KW-0805">Transcription regulation</keyword>
<dbReference type="SUPFAM" id="SSF53697">
    <property type="entry name" value="SIS domain"/>
    <property type="match status" value="1"/>
</dbReference>
<organism evidence="6 7">
    <name type="scientific">Streptococcus parauberis</name>
    <dbReference type="NCBI Taxonomy" id="1348"/>
    <lineage>
        <taxon>Bacteria</taxon>
        <taxon>Bacillati</taxon>
        <taxon>Bacillota</taxon>
        <taxon>Bacilli</taxon>
        <taxon>Lactobacillales</taxon>
        <taxon>Streptococcaceae</taxon>
        <taxon>Streptococcus</taxon>
    </lineage>
</organism>
<evidence type="ECO:0000256" key="3">
    <source>
        <dbReference type="ARBA" id="ARBA00023163"/>
    </source>
</evidence>
<dbReference type="RefSeq" id="WP_311982376.1">
    <property type="nucleotide sequence ID" value="NZ_JARQAG010000027.1"/>
</dbReference>
<keyword evidence="2" id="KW-0238">DNA-binding</keyword>
<dbReference type="Gene3D" id="1.10.10.10">
    <property type="entry name" value="Winged helix-like DNA-binding domain superfamily/Winged helix DNA-binding domain"/>
    <property type="match status" value="1"/>
</dbReference>
<dbReference type="InterPro" id="IPR046348">
    <property type="entry name" value="SIS_dom_sf"/>
</dbReference>
<dbReference type="GO" id="GO:0097367">
    <property type="term" value="F:carbohydrate derivative binding"/>
    <property type="evidence" value="ECO:0007669"/>
    <property type="project" value="InterPro"/>
</dbReference>
<dbReference type="CDD" id="cd05013">
    <property type="entry name" value="SIS_RpiR"/>
    <property type="match status" value="1"/>
</dbReference>
<feature type="domain" description="HTH rpiR-type" evidence="4">
    <location>
        <begin position="1"/>
        <end position="76"/>
    </location>
</feature>
<feature type="domain" description="SIS" evidence="5">
    <location>
        <begin position="125"/>
        <end position="266"/>
    </location>
</feature>
<name>A0AAE4I071_9STRE</name>
<reference evidence="6" key="1">
    <citation type="submission" date="2023-03" db="EMBL/GenBank/DDBJ databases">
        <authorList>
            <person name="Shen W."/>
            <person name="Cai J."/>
        </authorList>
    </citation>
    <scope>NUCLEOTIDE SEQUENCE</scope>
    <source>
        <strain evidence="6">P82-2</strain>
    </source>
</reference>
<dbReference type="PROSITE" id="PS51071">
    <property type="entry name" value="HTH_RPIR"/>
    <property type="match status" value="1"/>
</dbReference>
<accession>A0AAE4I071</accession>
<dbReference type="InterPro" id="IPR000281">
    <property type="entry name" value="HTH_RpiR"/>
</dbReference>
<dbReference type="InterPro" id="IPR035472">
    <property type="entry name" value="RpiR-like_SIS"/>
</dbReference>
<keyword evidence="3" id="KW-0804">Transcription</keyword>
<evidence type="ECO:0000256" key="1">
    <source>
        <dbReference type="ARBA" id="ARBA00023015"/>
    </source>
</evidence>
<dbReference type="EMBL" id="JARQAG010000027">
    <property type="protein sequence ID" value="MDT2732670.1"/>
    <property type="molecule type" value="Genomic_DNA"/>
</dbReference>
<dbReference type="InterPro" id="IPR036388">
    <property type="entry name" value="WH-like_DNA-bd_sf"/>
</dbReference>
<sequence length="286" mass="32256">MTLLYQLQEKSDFTGTEARVSDYILQELENFSAMTIHDIGIGAYTSNASIIRLAKKLGFEGFKDFKIQLVKDIQASFTQVSAVDPNFPFDVTDNVNAISKKLSDLSIKAITETTNHINTKEIQELAKVMSKSNRIFLYGIADSQIRINSFQNKLMKLNIYAIVADNYSEEIWHTLNAQTGDIALFVTYGGHTQSMANNLKQLRRNKVKTALITASREDQLRSYSDFVISLPKGEGDKGKISTFFSQIAIDYVLNLLFSLIYKEDFTKNAIETKKKNLAFKKLGGKK</sequence>
<evidence type="ECO:0000313" key="6">
    <source>
        <dbReference type="EMBL" id="MDT2732670.1"/>
    </source>
</evidence>
<dbReference type="GO" id="GO:0003700">
    <property type="term" value="F:DNA-binding transcription factor activity"/>
    <property type="evidence" value="ECO:0007669"/>
    <property type="project" value="InterPro"/>
</dbReference>
<dbReference type="InterPro" id="IPR001347">
    <property type="entry name" value="SIS_dom"/>
</dbReference>
<dbReference type="GO" id="GO:0003677">
    <property type="term" value="F:DNA binding"/>
    <property type="evidence" value="ECO:0007669"/>
    <property type="project" value="UniProtKB-KW"/>
</dbReference>
<dbReference type="SUPFAM" id="SSF46689">
    <property type="entry name" value="Homeodomain-like"/>
    <property type="match status" value="1"/>
</dbReference>
<dbReference type="Proteomes" id="UP001180515">
    <property type="component" value="Unassembled WGS sequence"/>
</dbReference>
<protein>
    <submittedName>
        <fullName evidence="6">MurR/RpiR family transcriptional regulator</fullName>
    </submittedName>
</protein>
<comment type="caution">
    <text evidence="6">The sequence shown here is derived from an EMBL/GenBank/DDBJ whole genome shotgun (WGS) entry which is preliminary data.</text>
</comment>
<dbReference type="Gene3D" id="3.40.50.10490">
    <property type="entry name" value="Glucose-6-phosphate isomerase like protein, domain 1"/>
    <property type="match status" value="1"/>
</dbReference>
<gene>
    <name evidence="6" type="ORF">P7G31_10670</name>
</gene>
<dbReference type="PANTHER" id="PTHR30514">
    <property type="entry name" value="GLUCOKINASE"/>
    <property type="match status" value="1"/>
</dbReference>
<evidence type="ECO:0000313" key="7">
    <source>
        <dbReference type="Proteomes" id="UP001180515"/>
    </source>
</evidence>
<dbReference type="InterPro" id="IPR009057">
    <property type="entry name" value="Homeodomain-like_sf"/>
</dbReference>
<dbReference type="GO" id="GO:1901135">
    <property type="term" value="P:carbohydrate derivative metabolic process"/>
    <property type="evidence" value="ECO:0007669"/>
    <property type="project" value="InterPro"/>
</dbReference>